<dbReference type="EMBL" id="JBDXSU010000001">
    <property type="protein sequence ID" value="MFB5188735.1"/>
    <property type="molecule type" value="Genomic_DNA"/>
</dbReference>
<feature type="transmembrane region" description="Helical" evidence="7">
    <location>
        <begin position="26"/>
        <end position="55"/>
    </location>
</feature>
<reference evidence="9 10" key="1">
    <citation type="journal article" date="2024" name="Int. J. Mol. Sci.">
        <title>Exploration of Alicyclobacillus spp. Genome in Search of Antibiotic Resistance.</title>
        <authorList>
            <person name="Bucka-Kolendo J."/>
            <person name="Kiousi D.E."/>
            <person name="Dekowska A."/>
            <person name="Mikolajczuk-Szczyrba A."/>
            <person name="Karadedos D.M."/>
            <person name="Michael P."/>
            <person name="Galanis A."/>
            <person name="Sokolowska B."/>
        </authorList>
    </citation>
    <scope>NUCLEOTIDE SEQUENCE [LARGE SCALE GENOMIC DNA]</scope>
    <source>
        <strain evidence="9 10">KKP 3000</strain>
    </source>
</reference>
<name>A0ABV5A8U2_9BACL</name>
<keyword evidence="6 7" id="KW-0472">Membrane</keyword>
<dbReference type="SUPFAM" id="SSF161098">
    <property type="entry name" value="MetI-like"/>
    <property type="match status" value="1"/>
</dbReference>
<keyword evidence="10" id="KW-1185">Reference proteome</keyword>
<feature type="transmembrane region" description="Helical" evidence="7">
    <location>
        <begin position="89"/>
        <end position="111"/>
    </location>
</feature>
<evidence type="ECO:0000256" key="1">
    <source>
        <dbReference type="ARBA" id="ARBA00004651"/>
    </source>
</evidence>
<accession>A0ABV5A8U2</accession>
<dbReference type="InterPro" id="IPR051393">
    <property type="entry name" value="ABC_transporter_permease"/>
</dbReference>
<dbReference type="InterPro" id="IPR000515">
    <property type="entry name" value="MetI-like"/>
</dbReference>
<proteinExistence type="inferred from homology"/>
<evidence type="ECO:0000256" key="6">
    <source>
        <dbReference type="ARBA" id="ARBA00023136"/>
    </source>
</evidence>
<evidence type="ECO:0000256" key="5">
    <source>
        <dbReference type="ARBA" id="ARBA00022989"/>
    </source>
</evidence>
<feature type="domain" description="ABC transmembrane type-1" evidence="8">
    <location>
        <begin position="85"/>
        <end position="298"/>
    </location>
</feature>
<dbReference type="RefSeq" id="WP_275475575.1">
    <property type="nucleotide sequence ID" value="NZ_CP162940.1"/>
</dbReference>
<evidence type="ECO:0000256" key="7">
    <source>
        <dbReference type="RuleBase" id="RU363032"/>
    </source>
</evidence>
<evidence type="ECO:0000259" key="8">
    <source>
        <dbReference type="PROSITE" id="PS50928"/>
    </source>
</evidence>
<sequence length="307" mass="34560">MIGIKEVSDQRVAVNSRRKSKTRSQIAPYLFVSPFYVLFAVFFVYPLGFAAVLSFTGWDQASPMKWVGVSNYLHFWADPYFRESVVNTLVYIIGSLMISFLLSLPLAMALNSKRVRGRTFLRVLYFTPIVTPGVAVVIVFNMIYDKNFGLLNAFLHWFGIHPIPWLDSTFWSKISVLGLVAWQWTGLNSLYFIAGLQAIPQSLYEAASLDGANKWGLIRHITLPALSPMMVFVLITSFVGSSQLFDQPFILTNGGPLNSSLSYANYLYQQGLSYLHLGYASAMGMLLLAVVACLSFIQYRKFSRAMQ</sequence>
<feature type="transmembrane region" description="Helical" evidence="7">
    <location>
        <begin position="174"/>
        <end position="196"/>
    </location>
</feature>
<evidence type="ECO:0000256" key="2">
    <source>
        <dbReference type="ARBA" id="ARBA00022448"/>
    </source>
</evidence>
<feature type="transmembrane region" description="Helical" evidence="7">
    <location>
        <begin position="217"/>
        <end position="239"/>
    </location>
</feature>
<keyword evidence="4 7" id="KW-0812">Transmembrane</keyword>
<keyword evidence="3" id="KW-1003">Cell membrane</keyword>
<feature type="transmembrane region" description="Helical" evidence="7">
    <location>
        <begin position="277"/>
        <end position="297"/>
    </location>
</feature>
<dbReference type="PANTHER" id="PTHR30193:SF37">
    <property type="entry name" value="INNER MEMBRANE ABC TRANSPORTER PERMEASE PROTEIN YCJO"/>
    <property type="match status" value="1"/>
</dbReference>
<dbReference type="Proteomes" id="UP001579974">
    <property type="component" value="Unassembled WGS sequence"/>
</dbReference>
<dbReference type="Pfam" id="PF00528">
    <property type="entry name" value="BPD_transp_1"/>
    <property type="match status" value="1"/>
</dbReference>
<comment type="subcellular location">
    <subcellularLocation>
        <location evidence="1 7">Cell membrane</location>
        <topology evidence="1 7">Multi-pass membrane protein</topology>
    </subcellularLocation>
</comment>
<dbReference type="PROSITE" id="PS50928">
    <property type="entry name" value="ABC_TM1"/>
    <property type="match status" value="1"/>
</dbReference>
<dbReference type="InterPro" id="IPR035906">
    <property type="entry name" value="MetI-like_sf"/>
</dbReference>
<comment type="caution">
    <text evidence="9">The sequence shown here is derived from an EMBL/GenBank/DDBJ whole genome shotgun (WGS) entry which is preliminary data.</text>
</comment>
<keyword evidence="5 7" id="KW-1133">Transmembrane helix</keyword>
<protein>
    <submittedName>
        <fullName evidence="9">Sugar ABC transporter permease</fullName>
    </submittedName>
</protein>
<keyword evidence="2 7" id="KW-0813">Transport</keyword>
<evidence type="ECO:0000256" key="4">
    <source>
        <dbReference type="ARBA" id="ARBA00022692"/>
    </source>
</evidence>
<dbReference type="Gene3D" id="1.10.3720.10">
    <property type="entry name" value="MetI-like"/>
    <property type="match status" value="1"/>
</dbReference>
<evidence type="ECO:0000313" key="10">
    <source>
        <dbReference type="Proteomes" id="UP001579974"/>
    </source>
</evidence>
<evidence type="ECO:0000256" key="3">
    <source>
        <dbReference type="ARBA" id="ARBA00022475"/>
    </source>
</evidence>
<evidence type="ECO:0000313" key="9">
    <source>
        <dbReference type="EMBL" id="MFB5188735.1"/>
    </source>
</evidence>
<gene>
    <name evidence="9" type="ORF">KKP3000_001168</name>
</gene>
<organism evidence="9 10">
    <name type="scientific">Alicyclobacillus fastidiosus</name>
    <dbReference type="NCBI Taxonomy" id="392011"/>
    <lineage>
        <taxon>Bacteria</taxon>
        <taxon>Bacillati</taxon>
        <taxon>Bacillota</taxon>
        <taxon>Bacilli</taxon>
        <taxon>Bacillales</taxon>
        <taxon>Alicyclobacillaceae</taxon>
        <taxon>Alicyclobacillus</taxon>
    </lineage>
</organism>
<dbReference type="CDD" id="cd06261">
    <property type="entry name" value="TM_PBP2"/>
    <property type="match status" value="1"/>
</dbReference>
<comment type="similarity">
    <text evidence="7">Belongs to the binding-protein-dependent transport system permease family.</text>
</comment>
<dbReference type="PANTHER" id="PTHR30193">
    <property type="entry name" value="ABC TRANSPORTER PERMEASE PROTEIN"/>
    <property type="match status" value="1"/>
</dbReference>
<feature type="transmembrane region" description="Helical" evidence="7">
    <location>
        <begin position="123"/>
        <end position="144"/>
    </location>
</feature>